<dbReference type="PANTHER" id="PTHR47926:SF436">
    <property type="entry name" value="PENTATRICOPEPTIDE REPEAT-CONTAINING PROTEIN ELI1, CHLOROPLASTIC-LIKE ISOFORM X2"/>
    <property type="match status" value="1"/>
</dbReference>
<dbReference type="GO" id="GO:0003723">
    <property type="term" value="F:RNA binding"/>
    <property type="evidence" value="ECO:0007669"/>
    <property type="project" value="InterPro"/>
</dbReference>
<dbReference type="Pfam" id="PF01535">
    <property type="entry name" value="PPR"/>
    <property type="match status" value="1"/>
</dbReference>
<organism evidence="4 5">
    <name type="scientific">Cinnamomum micranthum f. kanehirae</name>
    <dbReference type="NCBI Taxonomy" id="337451"/>
    <lineage>
        <taxon>Eukaryota</taxon>
        <taxon>Viridiplantae</taxon>
        <taxon>Streptophyta</taxon>
        <taxon>Embryophyta</taxon>
        <taxon>Tracheophyta</taxon>
        <taxon>Spermatophyta</taxon>
        <taxon>Magnoliopsida</taxon>
        <taxon>Magnoliidae</taxon>
        <taxon>Laurales</taxon>
        <taxon>Lauraceae</taxon>
        <taxon>Cinnamomum</taxon>
    </lineage>
</organism>
<gene>
    <name evidence="4" type="ORF">CKAN_00924900</name>
</gene>
<feature type="repeat" description="PPR" evidence="2">
    <location>
        <begin position="197"/>
        <end position="231"/>
    </location>
</feature>
<comment type="caution">
    <text evidence="4">The sequence shown here is derived from an EMBL/GenBank/DDBJ whole genome shotgun (WGS) entry which is preliminary data.</text>
</comment>
<feature type="repeat" description="PPR" evidence="2">
    <location>
        <begin position="369"/>
        <end position="399"/>
    </location>
</feature>
<dbReference type="PROSITE" id="PS51375">
    <property type="entry name" value="PPR"/>
    <property type="match status" value="4"/>
</dbReference>
<dbReference type="FunFam" id="1.25.40.10:FF:000344">
    <property type="entry name" value="Pentatricopeptide repeat-containing protein"/>
    <property type="match status" value="1"/>
</dbReference>
<dbReference type="Pfam" id="PF14432">
    <property type="entry name" value="DYW_deaminase"/>
    <property type="match status" value="1"/>
</dbReference>
<proteinExistence type="predicted"/>
<dbReference type="AlphaFoldDB" id="A0A3S3MIH3"/>
<dbReference type="GO" id="GO:0009451">
    <property type="term" value="P:RNA modification"/>
    <property type="evidence" value="ECO:0007669"/>
    <property type="project" value="InterPro"/>
</dbReference>
<dbReference type="FunFam" id="1.25.40.10:FF:000231">
    <property type="entry name" value="Pentatricopeptide repeat-containing protein chloroplastic"/>
    <property type="match status" value="1"/>
</dbReference>
<dbReference type="GO" id="GO:0031425">
    <property type="term" value="P:chloroplast RNA processing"/>
    <property type="evidence" value="ECO:0007669"/>
    <property type="project" value="UniProtKB-ARBA"/>
</dbReference>
<reference evidence="4 5" key="1">
    <citation type="journal article" date="2019" name="Nat. Plants">
        <title>Stout camphor tree genome fills gaps in understanding of flowering plant genome evolution.</title>
        <authorList>
            <person name="Chaw S.M."/>
            <person name="Liu Y.C."/>
            <person name="Wu Y.W."/>
            <person name="Wang H.Y."/>
            <person name="Lin C.I."/>
            <person name="Wu C.S."/>
            <person name="Ke H.M."/>
            <person name="Chang L.Y."/>
            <person name="Hsu C.Y."/>
            <person name="Yang H.T."/>
            <person name="Sudianto E."/>
            <person name="Hsu M.H."/>
            <person name="Wu K.P."/>
            <person name="Wang L.N."/>
            <person name="Leebens-Mack J.H."/>
            <person name="Tsai I.J."/>
        </authorList>
    </citation>
    <scope>NUCLEOTIDE SEQUENCE [LARGE SCALE GENOMIC DNA]</scope>
    <source>
        <strain evidence="5">cv. Chaw 1501</strain>
        <tissue evidence="4">Young leaves</tissue>
    </source>
</reference>
<dbReference type="Proteomes" id="UP000283530">
    <property type="component" value="Unassembled WGS sequence"/>
</dbReference>
<evidence type="ECO:0000256" key="1">
    <source>
        <dbReference type="ARBA" id="ARBA00022737"/>
    </source>
</evidence>
<dbReference type="EMBL" id="QPKB01000003">
    <property type="protein sequence ID" value="RWR80602.1"/>
    <property type="molecule type" value="Genomic_DNA"/>
</dbReference>
<dbReference type="InterPro" id="IPR046960">
    <property type="entry name" value="PPR_At4g14850-like_plant"/>
</dbReference>
<dbReference type="InterPro" id="IPR002885">
    <property type="entry name" value="PPR_rpt"/>
</dbReference>
<dbReference type="GO" id="GO:0008270">
    <property type="term" value="F:zinc ion binding"/>
    <property type="evidence" value="ECO:0007669"/>
    <property type="project" value="InterPro"/>
</dbReference>
<dbReference type="FunFam" id="1.25.40.10:FF:000470">
    <property type="entry name" value="Pentatricopeptide repeat-containing protein At5g66520"/>
    <property type="match status" value="1"/>
</dbReference>
<feature type="domain" description="DYW" evidence="3">
    <location>
        <begin position="615"/>
        <end position="707"/>
    </location>
</feature>
<dbReference type="NCBIfam" id="TIGR00756">
    <property type="entry name" value="PPR"/>
    <property type="match status" value="5"/>
</dbReference>
<dbReference type="PANTHER" id="PTHR47926">
    <property type="entry name" value="PENTATRICOPEPTIDE REPEAT-CONTAINING PROTEIN"/>
    <property type="match status" value="1"/>
</dbReference>
<dbReference type="InterPro" id="IPR032867">
    <property type="entry name" value="DYW_dom"/>
</dbReference>
<evidence type="ECO:0000256" key="2">
    <source>
        <dbReference type="PROSITE-ProRule" id="PRU00708"/>
    </source>
</evidence>
<dbReference type="InterPro" id="IPR046848">
    <property type="entry name" value="E_motif"/>
</dbReference>
<dbReference type="Pfam" id="PF20431">
    <property type="entry name" value="E_motif"/>
    <property type="match status" value="1"/>
</dbReference>
<protein>
    <submittedName>
        <fullName evidence="4">Pentatricopeptide repeat-containing protein, chloroplastic-like protein</fullName>
    </submittedName>
</protein>
<keyword evidence="1" id="KW-0677">Repeat</keyword>
<dbReference type="Pfam" id="PF20430">
    <property type="entry name" value="Eplus_motif"/>
    <property type="match status" value="1"/>
</dbReference>
<feature type="repeat" description="PPR" evidence="2">
    <location>
        <begin position="298"/>
        <end position="332"/>
    </location>
</feature>
<name>A0A3S3MIH3_9MAGN</name>
<dbReference type="OrthoDB" id="185373at2759"/>
<sequence>MSCSALFLPHYPTTPAAQTASSNSSKNKSHPIFPLLERKLQHMRDIQQIHGQLIMTGLIYHTPSLTKLLSHSLSGGSDSLTYSYKVFRHIPEPNIVIWNTIIRGFVNHNIPNMALSCYVEMLLQEPNIFPDRFTFPSLLKGCAHISALDEGKALHGQIVRCDLQSDLYIQTTLLNMYAACGDLNSGRIIFEKMDHRNQVVWTSLISGYAKNRNPKEALILFTEMEREGQEPDEVTMVSTLSACAQLKDLDYGKKLHLQIKKSGLKICAILGTALVDMYAKCGELFSARQVFDALPERNVVAWSAMISGYAQNNHSKEALELFEKMVTEGNQKPNQVTILGVLSACTQFGDLNLGRWIHVYIDKAALNTSITLQNSLMDMYTKCGRIDAALQIFDAMPEKDVVSWNIMINGLALHGLGKQALALFSHMLIDGIWPDDITFIGVLSACSHAGLVQEGHHHFQNMYERYGIIPQSEHYGCMVDLLSRAGMLEEAERLIQDMPMEPNGAIWGALLGACRVYNNVELGTKAAKCLLDLEPENDGVYVLLSNIFASNKQWEQVRKVRDLMHERSIRKTPGCSSIVVDGVAHEFLVGDRSHPESENIYLMLNHVNQRLRLAGYIAETSPVLLNIDEEDKEDSISQHSEKLAICYGLMRTRPGDSILILKNLRICGNCHSAIKYISEIFEREIIVRDRSRFHHFRDGVCSCGDYW</sequence>
<evidence type="ECO:0000259" key="3">
    <source>
        <dbReference type="Pfam" id="PF14432"/>
    </source>
</evidence>
<accession>A0A3S3MIH3</accession>
<evidence type="ECO:0000313" key="4">
    <source>
        <dbReference type="EMBL" id="RWR80602.1"/>
    </source>
</evidence>
<dbReference type="InterPro" id="IPR011990">
    <property type="entry name" value="TPR-like_helical_dom_sf"/>
</dbReference>
<dbReference type="InterPro" id="IPR046849">
    <property type="entry name" value="E2_motif"/>
</dbReference>
<evidence type="ECO:0000313" key="5">
    <source>
        <dbReference type="Proteomes" id="UP000283530"/>
    </source>
</evidence>
<dbReference type="Pfam" id="PF13041">
    <property type="entry name" value="PPR_2"/>
    <property type="match status" value="4"/>
</dbReference>
<dbReference type="FunFam" id="1.25.40.10:FF:001050">
    <property type="entry name" value="Pentatricopeptide repeat-containing protein At2g33760"/>
    <property type="match status" value="1"/>
</dbReference>
<feature type="repeat" description="PPR" evidence="2">
    <location>
        <begin position="400"/>
        <end position="434"/>
    </location>
</feature>
<dbReference type="Gene3D" id="1.25.40.10">
    <property type="entry name" value="Tetratricopeptide repeat domain"/>
    <property type="match status" value="4"/>
</dbReference>
<dbReference type="STRING" id="337451.A0A3S3MIH3"/>
<keyword evidence="5" id="KW-1185">Reference proteome</keyword>